<dbReference type="PANTHER" id="PTHR38137">
    <property type="entry name" value="PRC-BARREL DOMAIN PROTEIN"/>
    <property type="match status" value="1"/>
</dbReference>
<dbReference type="InterPro" id="IPR011033">
    <property type="entry name" value="PRC_barrel-like_sf"/>
</dbReference>
<dbReference type="Pfam" id="PF05239">
    <property type="entry name" value="PRC"/>
    <property type="match status" value="1"/>
</dbReference>
<protein>
    <submittedName>
        <fullName evidence="3">PRC-barrel domain-containing protein</fullName>
    </submittedName>
</protein>
<dbReference type="AlphaFoldDB" id="A0A8J7YMS9"/>
<dbReference type="Proteomes" id="UP000716004">
    <property type="component" value="Unassembled WGS sequence"/>
</dbReference>
<comment type="caution">
    <text evidence="3">The sequence shown here is derived from an EMBL/GenBank/DDBJ whole genome shotgun (WGS) entry which is preliminary data.</text>
</comment>
<proteinExistence type="predicted"/>
<dbReference type="Gene3D" id="2.30.30.240">
    <property type="entry name" value="PRC-barrel domain"/>
    <property type="match status" value="1"/>
</dbReference>
<evidence type="ECO:0000313" key="3">
    <source>
        <dbReference type="EMBL" id="MBX8643275.1"/>
    </source>
</evidence>
<organism evidence="3 4">
    <name type="scientific">Candidatus Sysuiplasma superficiale</name>
    <dbReference type="NCBI Taxonomy" id="2823368"/>
    <lineage>
        <taxon>Archaea</taxon>
        <taxon>Methanobacteriati</taxon>
        <taxon>Thermoplasmatota</taxon>
        <taxon>Thermoplasmata</taxon>
        <taxon>Candidatus Sysuiplasmatales</taxon>
        <taxon>Candidatus Sysuiplasmataceae</taxon>
        <taxon>Candidatus Sysuiplasma</taxon>
    </lineage>
</organism>
<sequence>MPQRKFITELKGKTVMTEDGQILGLIDNFIIETATGMIENVLVIPAEEIEPRLFRTDDQGRLVLPFSEMRAVKDVVVMNMK</sequence>
<feature type="domain" description="PRC-barrel" evidence="1">
    <location>
        <begin position="5"/>
        <end position="78"/>
    </location>
</feature>
<evidence type="ECO:0000259" key="1">
    <source>
        <dbReference type="Pfam" id="PF05239"/>
    </source>
</evidence>
<dbReference type="SUPFAM" id="SSF50346">
    <property type="entry name" value="PRC-barrel domain"/>
    <property type="match status" value="1"/>
</dbReference>
<dbReference type="PANTHER" id="PTHR38137:SF2">
    <property type="entry name" value="PRC-BARREL DOMAIN-CONTAINING PROTEIN"/>
    <property type="match status" value="1"/>
</dbReference>
<dbReference type="InterPro" id="IPR027275">
    <property type="entry name" value="PRC-brl_dom"/>
</dbReference>
<evidence type="ECO:0000313" key="4">
    <source>
        <dbReference type="Proteomes" id="UP000750197"/>
    </source>
</evidence>
<gene>
    <name evidence="2" type="ORF">J9259_05545</name>
    <name evidence="3" type="ORF">KIY12_00875</name>
</gene>
<reference evidence="3" key="1">
    <citation type="submission" date="2021-05" db="EMBL/GenBank/DDBJ databases">
        <title>Genomic insights into ecological role and evolution of a novel Thermoplasmata order Candidatus Sysuiplasmatales.</title>
        <authorList>
            <person name="Yuan Y."/>
        </authorList>
    </citation>
    <scope>NUCLEOTIDE SEQUENCE</scope>
    <source>
        <strain evidence="3">TUT19-bin139</strain>
        <strain evidence="2">YP2-bin.285</strain>
    </source>
</reference>
<dbReference type="EMBL" id="JAHEAC010000003">
    <property type="protein sequence ID" value="MBX8643275.1"/>
    <property type="molecule type" value="Genomic_DNA"/>
</dbReference>
<evidence type="ECO:0000313" key="2">
    <source>
        <dbReference type="EMBL" id="MBX8631966.1"/>
    </source>
</evidence>
<accession>A0A8J7YMS9</accession>
<name>A0A8J7YMS9_9ARCH</name>
<dbReference type="EMBL" id="JAGVSJ010000011">
    <property type="protein sequence ID" value="MBX8631966.1"/>
    <property type="molecule type" value="Genomic_DNA"/>
</dbReference>
<dbReference type="Proteomes" id="UP000750197">
    <property type="component" value="Unassembled WGS sequence"/>
</dbReference>